<dbReference type="Pfam" id="PF02932">
    <property type="entry name" value="Neur_chan_memb"/>
    <property type="match status" value="1"/>
</dbReference>
<evidence type="ECO:0000256" key="2">
    <source>
        <dbReference type="SAM" id="Phobius"/>
    </source>
</evidence>
<dbReference type="Gene3D" id="1.20.58.390">
    <property type="entry name" value="Neurotransmitter-gated ion-channel transmembrane domain"/>
    <property type="match status" value="1"/>
</dbReference>
<evidence type="ECO:0000259" key="3">
    <source>
        <dbReference type="Pfam" id="PF02932"/>
    </source>
</evidence>
<dbReference type="InterPro" id="IPR006029">
    <property type="entry name" value="Neurotrans-gated_channel_TM"/>
</dbReference>
<dbReference type="GO" id="GO:0005230">
    <property type="term" value="F:extracellular ligand-gated monoatomic ion channel activity"/>
    <property type="evidence" value="ECO:0007669"/>
    <property type="project" value="InterPro"/>
</dbReference>
<dbReference type="GO" id="GO:0004888">
    <property type="term" value="F:transmembrane signaling receptor activity"/>
    <property type="evidence" value="ECO:0007669"/>
    <property type="project" value="InterPro"/>
</dbReference>
<accession>A0AAE1D0R0</accession>
<feature type="transmembrane region" description="Helical" evidence="2">
    <location>
        <begin position="332"/>
        <end position="353"/>
    </location>
</feature>
<evidence type="ECO:0000256" key="1">
    <source>
        <dbReference type="ARBA" id="ARBA00004141"/>
    </source>
</evidence>
<feature type="domain" description="Neurotransmitter-gated ion-channel transmembrane" evidence="3">
    <location>
        <begin position="129"/>
        <end position="347"/>
    </location>
</feature>
<dbReference type="GO" id="GO:0016020">
    <property type="term" value="C:membrane"/>
    <property type="evidence" value="ECO:0007669"/>
    <property type="project" value="UniProtKB-SubCell"/>
</dbReference>
<dbReference type="Proteomes" id="UP001283361">
    <property type="component" value="Unassembled WGS sequence"/>
</dbReference>
<feature type="transmembrane region" description="Helical" evidence="2">
    <location>
        <begin position="124"/>
        <end position="146"/>
    </location>
</feature>
<reference evidence="4" key="1">
    <citation type="journal article" date="2023" name="G3 (Bethesda)">
        <title>A reference genome for the long-term kleptoplast-retaining sea slug Elysia crispata morphotype clarki.</title>
        <authorList>
            <person name="Eastman K.E."/>
            <person name="Pendleton A.L."/>
            <person name="Shaikh M.A."/>
            <person name="Suttiyut T."/>
            <person name="Ogas R."/>
            <person name="Tomko P."/>
            <person name="Gavelis G."/>
            <person name="Widhalm J.R."/>
            <person name="Wisecaver J.H."/>
        </authorList>
    </citation>
    <scope>NUCLEOTIDE SEQUENCE</scope>
    <source>
        <strain evidence="4">ECLA1</strain>
    </source>
</reference>
<gene>
    <name evidence="4" type="ORF">RRG08_045666</name>
</gene>
<protein>
    <recommendedName>
        <fullName evidence="3">Neurotransmitter-gated ion-channel transmembrane domain-containing protein</fullName>
    </recommendedName>
</protein>
<comment type="caution">
    <text evidence="4">The sequence shown here is derived from an EMBL/GenBank/DDBJ whole genome shotgun (WGS) entry which is preliminary data.</text>
</comment>
<dbReference type="InterPro" id="IPR038050">
    <property type="entry name" value="Neuro_actylchol_rec"/>
</dbReference>
<keyword evidence="2" id="KW-0472">Membrane</keyword>
<comment type="subcellular location">
    <subcellularLocation>
        <location evidence="1">Membrane</location>
        <topology evidence="1">Multi-pass membrane protein</topology>
    </subcellularLocation>
</comment>
<dbReference type="Gene3D" id="2.70.170.10">
    <property type="entry name" value="Neurotransmitter-gated ion-channel ligand-binding domain"/>
    <property type="match status" value="1"/>
</dbReference>
<dbReference type="EMBL" id="JAWDGP010005901">
    <property type="protein sequence ID" value="KAK3750138.1"/>
    <property type="molecule type" value="Genomic_DNA"/>
</dbReference>
<evidence type="ECO:0000313" key="4">
    <source>
        <dbReference type="EMBL" id="KAK3750138.1"/>
    </source>
</evidence>
<organism evidence="4 5">
    <name type="scientific">Elysia crispata</name>
    <name type="common">lettuce slug</name>
    <dbReference type="NCBI Taxonomy" id="231223"/>
    <lineage>
        <taxon>Eukaryota</taxon>
        <taxon>Metazoa</taxon>
        <taxon>Spiralia</taxon>
        <taxon>Lophotrochozoa</taxon>
        <taxon>Mollusca</taxon>
        <taxon>Gastropoda</taxon>
        <taxon>Heterobranchia</taxon>
        <taxon>Euthyneura</taxon>
        <taxon>Panpulmonata</taxon>
        <taxon>Sacoglossa</taxon>
        <taxon>Placobranchoidea</taxon>
        <taxon>Plakobranchidae</taxon>
        <taxon>Elysia</taxon>
    </lineage>
</organism>
<evidence type="ECO:0000313" key="5">
    <source>
        <dbReference type="Proteomes" id="UP001283361"/>
    </source>
</evidence>
<sequence length="377" mass="42888">MEQVTLDDSGKRHHSSRIPCRVGQVRPPDLSVFPVAGILSVTRPINQLHRITPVQYTPLRYTLNGSAGKQASANHKIGRAHCADSARTIVDCPAFRHVTMYSCCPDSPWVDMQYHLVFQRRSTLYNYILILPCILLTSITLILFFIPPESPAKMQLGLAVFIAFFVLLRLLEKNLPPGTSRMPLLGTYYCLNMILITLSSFLNVLIVDLTTHGLRTSAPPRFSKFFFNYLARCLLMEDLVRPFRSAPVKSRCPKDGNLGKLEDNKWKHESDGSSEAMVQIQREQLAECGGVLKEIEMKLTDLRDFMRLQKMRLLERDQRENIARQWKAMALLLDRIFFLVYLVVIVASLSYTIPTLTSLRSQYQSTVLSRAYGGEST</sequence>
<dbReference type="SUPFAM" id="SSF90112">
    <property type="entry name" value="Neurotransmitter-gated ion-channel transmembrane pore"/>
    <property type="match status" value="1"/>
</dbReference>
<dbReference type="InterPro" id="IPR036734">
    <property type="entry name" value="Neur_chan_lig-bd_sf"/>
</dbReference>
<proteinExistence type="predicted"/>
<dbReference type="PANTHER" id="PTHR18945">
    <property type="entry name" value="NEUROTRANSMITTER GATED ION CHANNEL"/>
    <property type="match status" value="1"/>
</dbReference>
<dbReference type="CDD" id="cd19051">
    <property type="entry name" value="LGIC_TM_cation"/>
    <property type="match status" value="1"/>
</dbReference>
<dbReference type="InterPro" id="IPR036719">
    <property type="entry name" value="Neuro-gated_channel_TM_sf"/>
</dbReference>
<dbReference type="InterPro" id="IPR006201">
    <property type="entry name" value="Neur_channel"/>
</dbReference>
<name>A0AAE1D0R0_9GAST</name>
<dbReference type="AlphaFoldDB" id="A0AAE1D0R0"/>
<keyword evidence="2" id="KW-1133">Transmembrane helix</keyword>
<keyword evidence="2" id="KW-0812">Transmembrane</keyword>
<feature type="transmembrane region" description="Helical" evidence="2">
    <location>
        <begin position="183"/>
        <end position="206"/>
    </location>
</feature>
<keyword evidence="5" id="KW-1185">Reference proteome</keyword>